<proteinExistence type="inferred from homology"/>
<sequence length="334" mass="38500">MSRAISLDSGNLSEKNLNSSFNEISLALKSKSNTKLEIEILGKSHISTSGESVIRDGSFIAIPKTILLQAFIVARLVLFKYVRECPSDREQSLTDATAIILLVDSEHLTAANTRKRLLKKSIERNQDIAQEVFAAEICWVDGYLTSHLHRHTKSPTLWAHRRWVIEQNKLFVSAEYMIQNLNDVIFIAAQRHPRNYYAWSHARWLHSLNTVIPNDMPELSISKSIISAVQDWCLRNPSDTSGFSFLLFCLMTIPDLEECALSVFTKTFRTAISYRWSQESIWCFLRTLATWKLRGEENFVCDEDSIADYPLIRNRICTARKWCRIYHLKMPKLP</sequence>
<keyword evidence="2" id="KW-0637">Prenyltransferase</keyword>
<comment type="caution">
    <text evidence="5">The sequence shown here is derived from an EMBL/GenBank/DDBJ whole genome shotgun (WGS) entry which is preliminary data.</text>
</comment>
<dbReference type="AlphaFoldDB" id="A0A420HFJ0"/>
<dbReference type="InterPro" id="IPR002088">
    <property type="entry name" value="Prenyl_trans_a"/>
</dbReference>
<dbReference type="SUPFAM" id="SSF48439">
    <property type="entry name" value="Protein prenylyltransferase"/>
    <property type="match status" value="1"/>
</dbReference>
<keyword evidence="3" id="KW-0808">Transferase</keyword>
<dbReference type="Pfam" id="PF01239">
    <property type="entry name" value="PPTA"/>
    <property type="match status" value="1"/>
</dbReference>
<evidence type="ECO:0000256" key="4">
    <source>
        <dbReference type="ARBA" id="ARBA00022737"/>
    </source>
</evidence>
<dbReference type="GO" id="GO:0008318">
    <property type="term" value="F:protein prenyltransferase activity"/>
    <property type="evidence" value="ECO:0007669"/>
    <property type="project" value="InterPro"/>
</dbReference>
<keyword evidence="4" id="KW-0677">Repeat</keyword>
<dbReference type="PANTHER" id="PTHR11129:SF3">
    <property type="entry name" value="PROTEIN PRENYLTRANSFERASE ALPHA SUBUNIT REPEAT-CONTAINING PROTEIN 1"/>
    <property type="match status" value="1"/>
</dbReference>
<evidence type="ECO:0000313" key="5">
    <source>
        <dbReference type="EMBL" id="RKF56234.1"/>
    </source>
</evidence>
<protein>
    <recommendedName>
        <fullName evidence="7">Protein prenyltransferase alpha subunit repeat-containing protein 1-B</fullName>
    </recommendedName>
</protein>
<comment type="similarity">
    <text evidence="1">Belongs to the protein prenyltransferase subunit alpha family.</text>
</comment>
<evidence type="ECO:0008006" key="7">
    <source>
        <dbReference type="Google" id="ProtNLM"/>
    </source>
</evidence>
<keyword evidence="6" id="KW-1185">Reference proteome</keyword>
<dbReference type="EMBL" id="MCBQ01019697">
    <property type="protein sequence ID" value="RKF56234.1"/>
    <property type="molecule type" value="Genomic_DNA"/>
</dbReference>
<evidence type="ECO:0000256" key="1">
    <source>
        <dbReference type="ARBA" id="ARBA00006734"/>
    </source>
</evidence>
<name>A0A420HFJ0_9PEZI</name>
<reference evidence="5 6" key="1">
    <citation type="journal article" date="2018" name="BMC Genomics">
        <title>Comparative genome analyses reveal sequence features reflecting distinct modes of host-adaptation between dicot and monocot powdery mildew.</title>
        <authorList>
            <person name="Wu Y."/>
            <person name="Ma X."/>
            <person name="Pan Z."/>
            <person name="Kale S.D."/>
            <person name="Song Y."/>
            <person name="King H."/>
            <person name="Zhang Q."/>
            <person name="Presley C."/>
            <person name="Deng X."/>
            <person name="Wei C.I."/>
            <person name="Xiao S."/>
        </authorList>
    </citation>
    <scope>NUCLEOTIDE SEQUENCE [LARGE SCALE GENOMIC DNA]</scope>
    <source>
        <strain evidence="5">UMSG3</strain>
    </source>
</reference>
<evidence type="ECO:0000313" key="6">
    <source>
        <dbReference type="Proteomes" id="UP000283383"/>
    </source>
</evidence>
<dbReference type="GO" id="GO:0005737">
    <property type="term" value="C:cytoplasm"/>
    <property type="evidence" value="ECO:0007669"/>
    <property type="project" value="TreeGrafter"/>
</dbReference>
<gene>
    <name evidence="5" type="ORF">GcM3_196033</name>
</gene>
<dbReference type="Proteomes" id="UP000283383">
    <property type="component" value="Unassembled WGS sequence"/>
</dbReference>
<evidence type="ECO:0000256" key="2">
    <source>
        <dbReference type="ARBA" id="ARBA00022602"/>
    </source>
</evidence>
<organism evidence="5 6">
    <name type="scientific">Golovinomyces cichoracearum</name>
    <dbReference type="NCBI Taxonomy" id="62708"/>
    <lineage>
        <taxon>Eukaryota</taxon>
        <taxon>Fungi</taxon>
        <taxon>Dikarya</taxon>
        <taxon>Ascomycota</taxon>
        <taxon>Pezizomycotina</taxon>
        <taxon>Leotiomycetes</taxon>
        <taxon>Erysiphales</taxon>
        <taxon>Erysiphaceae</taxon>
        <taxon>Golovinomyces</taxon>
    </lineage>
</organism>
<dbReference type="PANTHER" id="PTHR11129">
    <property type="entry name" value="PROTEIN FARNESYLTRANSFERASE ALPHA SUBUNIT/RAB GERANYLGERANYL TRANSFERASE ALPHA SUBUNIT"/>
    <property type="match status" value="1"/>
</dbReference>
<dbReference type="Gene3D" id="1.25.40.120">
    <property type="entry name" value="Protein prenylyltransferase"/>
    <property type="match status" value="1"/>
</dbReference>
<evidence type="ECO:0000256" key="3">
    <source>
        <dbReference type="ARBA" id="ARBA00022679"/>
    </source>
</evidence>
<accession>A0A420HFJ0</accession>